<evidence type="ECO:0000256" key="6">
    <source>
        <dbReference type="ARBA" id="ARBA00035023"/>
    </source>
</evidence>
<dbReference type="EC" id="1.13.11.93" evidence="6"/>
<evidence type="ECO:0000256" key="4">
    <source>
        <dbReference type="ARBA" id="ARBA00023004"/>
    </source>
</evidence>
<dbReference type="SMART" id="SM01150">
    <property type="entry name" value="DUF1338"/>
    <property type="match status" value="1"/>
</dbReference>
<evidence type="ECO:0000313" key="9">
    <source>
        <dbReference type="EMBL" id="UNM96257.1"/>
    </source>
</evidence>
<evidence type="ECO:0000313" key="10">
    <source>
        <dbReference type="Proteomes" id="UP000829542"/>
    </source>
</evidence>
<evidence type="ECO:0000256" key="8">
    <source>
        <dbReference type="ARBA" id="ARBA00035045"/>
    </source>
</evidence>
<reference evidence="9 10" key="1">
    <citation type="submission" date="2022-03" db="EMBL/GenBank/DDBJ databases">
        <title>Ignatzschineria rhizosphaerae HR5S32.</title>
        <authorList>
            <person name="Sun J.Q."/>
            <person name="Feng J.Y."/>
        </authorList>
    </citation>
    <scope>NUCLEOTIDE SEQUENCE [LARGE SCALE GENOMIC DNA]</scope>
    <source>
        <strain evidence="9 10">HR5S32</strain>
    </source>
</reference>
<evidence type="ECO:0000256" key="2">
    <source>
        <dbReference type="ARBA" id="ARBA00022964"/>
    </source>
</evidence>
<dbReference type="Proteomes" id="UP000829542">
    <property type="component" value="Chromosome"/>
</dbReference>
<dbReference type="InterPro" id="IPR047869">
    <property type="entry name" value="YdcJ_bac-like"/>
</dbReference>
<dbReference type="Gene3D" id="3.10.180.80">
    <property type="entry name" value="Uncharacterised protein PF07063, DUF1338"/>
    <property type="match status" value="1"/>
</dbReference>
<dbReference type="EMBL" id="CP093379">
    <property type="protein sequence ID" value="UNM96257.1"/>
    <property type="molecule type" value="Genomic_DNA"/>
</dbReference>
<keyword evidence="3" id="KW-0560">Oxidoreductase</keyword>
<comment type="similarity">
    <text evidence="5">Belongs to the 2-oxoadipate dioxygenase/decarboxylase family.</text>
</comment>
<protein>
    <recommendedName>
        <fullName evidence="7">2-oxoadipate dioxygenase/decarboxylase</fullName>
        <ecNumber evidence="6">1.13.11.93</ecNumber>
    </recommendedName>
    <alternativeName>
        <fullName evidence="8">2-hydroxyglutarate synthase</fullName>
    </alternativeName>
</protein>
<proteinExistence type="inferred from homology"/>
<accession>A0ABY3X475</accession>
<keyword evidence="4" id="KW-0408">Iron</keyword>
<dbReference type="CDD" id="cd16348">
    <property type="entry name" value="VOC_YdcJ_like"/>
    <property type="match status" value="1"/>
</dbReference>
<evidence type="ECO:0000256" key="7">
    <source>
        <dbReference type="ARBA" id="ARBA00035034"/>
    </source>
</evidence>
<evidence type="ECO:0000256" key="3">
    <source>
        <dbReference type="ARBA" id="ARBA00023002"/>
    </source>
</evidence>
<dbReference type="Pfam" id="PF07063">
    <property type="entry name" value="HGLS"/>
    <property type="match status" value="1"/>
</dbReference>
<name>A0ABY3X475_9GAMM</name>
<sequence length="463" mass="51965">MAKDSFISPDLIRAKFSAAMSAMYQTEVPLYGDLMRLVAEVNEETLRENPALKAQLVQTDELARLDEERHGAIRLGTADELHTMRRLFAVMGMVPVGYYDLTPAGVPVHSTAFRAIHEDSLRVSPFRVFTSLLRLELIEDPVLREEIVEILEARQIFSDEALRLIEKCEANGGLNADDADNFVTEVLKTFSWHQESTVTKAQYQLLHDQHRLIADVVAFKGPHINHLTPRTLDIDRVQNLMPQKGITPKAVIEGPPTRKCPILLRQTSFKALSEKVRFIDQALGEDAGSHTARFGEIEQRGVALTPKGRMLYDELLNKTRQEMNGAPNESNSDRYYELLAKNFMAFPDSYEELHDQALAYFAYYPTTAGKEKAGSFNTNEINVLVAEGALLYEPIVYEDFLPVSAAGIFQSNLGEGGQAEYEVDSNQAQFEEALGAKVFNELKLYAETSTRTLMQAKEALKIV</sequence>
<organism evidence="9 10">
    <name type="scientific">Ignatzschineria rhizosphaerae</name>
    <dbReference type="NCBI Taxonomy" id="2923279"/>
    <lineage>
        <taxon>Bacteria</taxon>
        <taxon>Pseudomonadati</taxon>
        <taxon>Pseudomonadota</taxon>
        <taxon>Gammaproteobacteria</taxon>
        <taxon>Cardiobacteriales</taxon>
        <taxon>Ignatzschineriaceae</taxon>
        <taxon>Ignatzschineria</taxon>
    </lineage>
</organism>
<dbReference type="InterPro" id="IPR009770">
    <property type="entry name" value="HGLS"/>
</dbReference>
<dbReference type="PANTHER" id="PTHR39479:SF2">
    <property type="entry name" value="2-OXOADIPATE DIOXYGENASE_DECARBOXYLASE"/>
    <property type="match status" value="1"/>
</dbReference>
<keyword evidence="10" id="KW-1185">Reference proteome</keyword>
<comment type="cofactor">
    <cofactor evidence="1">
        <name>Fe(2+)</name>
        <dbReference type="ChEBI" id="CHEBI:29033"/>
    </cofactor>
</comment>
<gene>
    <name evidence="9" type="ORF">MMG00_13855</name>
</gene>
<dbReference type="PANTHER" id="PTHR39479">
    <property type="match status" value="1"/>
</dbReference>
<dbReference type="RefSeq" id="WP_242149456.1">
    <property type="nucleotide sequence ID" value="NZ_CP093379.1"/>
</dbReference>
<evidence type="ECO:0000256" key="1">
    <source>
        <dbReference type="ARBA" id="ARBA00001954"/>
    </source>
</evidence>
<evidence type="ECO:0000256" key="5">
    <source>
        <dbReference type="ARBA" id="ARBA00035013"/>
    </source>
</evidence>
<keyword evidence="2" id="KW-0223">Dioxygenase</keyword>